<gene>
    <name evidence="3" type="ORF">LNINA_LOCUS5782</name>
</gene>
<evidence type="ECO:0000313" key="3">
    <source>
        <dbReference type="EMBL" id="CAK1546189.1"/>
    </source>
</evidence>
<accession>A0AAV1JC77</accession>
<feature type="transmembrane region" description="Helical" evidence="2">
    <location>
        <begin position="85"/>
        <end position="104"/>
    </location>
</feature>
<keyword evidence="2" id="KW-0472">Membrane</keyword>
<sequence length="136" mass="14686">MVVNTGNLINERATPTLGISHALIAPTAIMVTYIVISIFIIGSLRRQYASWFFHVYALVACCLVQILLSFTVFKELNISGIADKYPALALNGVLPMINTVLLIVDLTVITLSSRDAVSPPSSLQNSGANLEIQHSS</sequence>
<name>A0AAV1JC77_9NEOP</name>
<evidence type="ECO:0000313" key="4">
    <source>
        <dbReference type="Proteomes" id="UP001497472"/>
    </source>
</evidence>
<organism evidence="3 4">
    <name type="scientific">Leptosia nina</name>
    <dbReference type="NCBI Taxonomy" id="320188"/>
    <lineage>
        <taxon>Eukaryota</taxon>
        <taxon>Metazoa</taxon>
        <taxon>Ecdysozoa</taxon>
        <taxon>Arthropoda</taxon>
        <taxon>Hexapoda</taxon>
        <taxon>Insecta</taxon>
        <taxon>Pterygota</taxon>
        <taxon>Neoptera</taxon>
        <taxon>Endopterygota</taxon>
        <taxon>Lepidoptera</taxon>
        <taxon>Glossata</taxon>
        <taxon>Ditrysia</taxon>
        <taxon>Papilionoidea</taxon>
        <taxon>Pieridae</taxon>
        <taxon>Pierinae</taxon>
        <taxon>Leptosia</taxon>
    </lineage>
</organism>
<keyword evidence="2" id="KW-0812">Transmembrane</keyword>
<keyword evidence="4" id="KW-1185">Reference proteome</keyword>
<feature type="region of interest" description="Disordered" evidence="1">
    <location>
        <begin position="116"/>
        <end position="136"/>
    </location>
</feature>
<evidence type="ECO:0008006" key="5">
    <source>
        <dbReference type="Google" id="ProtNLM"/>
    </source>
</evidence>
<reference evidence="3 4" key="1">
    <citation type="submission" date="2023-11" db="EMBL/GenBank/DDBJ databases">
        <authorList>
            <person name="Okamura Y."/>
        </authorList>
    </citation>
    <scope>NUCLEOTIDE SEQUENCE [LARGE SCALE GENOMIC DNA]</scope>
</reference>
<protein>
    <recommendedName>
        <fullName evidence="5">Chitin synthase export chaperone</fullName>
    </recommendedName>
</protein>
<feature type="transmembrane region" description="Helical" evidence="2">
    <location>
        <begin position="53"/>
        <end position="73"/>
    </location>
</feature>
<evidence type="ECO:0000256" key="2">
    <source>
        <dbReference type="SAM" id="Phobius"/>
    </source>
</evidence>
<dbReference type="EMBL" id="CAVLEF010000007">
    <property type="protein sequence ID" value="CAK1546189.1"/>
    <property type="molecule type" value="Genomic_DNA"/>
</dbReference>
<dbReference type="AlphaFoldDB" id="A0AAV1JC77"/>
<dbReference type="Proteomes" id="UP001497472">
    <property type="component" value="Unassembled WGS sequence"/>
</dbReference>
<comment type="caution">
    <text evidence="3">The sequence shown here is derived from an EMBL/GenBank/DDBJ whole genome shotgun (WGS) entry which is preliminary data.</text>
</comment>
<proteinExistence type="predicted"/>
<keyword evidence="2" id="KW-1133">Transmembrane helix</keyword>
<evidence type="ECO:0000256" key="1">
    <source>
        <dbReference type="SAM" id="MobiDB-lite"/>
    </source>
</evidence>
<feature type="transmembrane region" description="Helical" evidence="2">
    <location>
        <begin position="20"/>
        <end position="41"/>
    </location>
</feature>